<keyword evidence="1" id="KW-1133">Transmembrane helix</keyword>
<comment type="caution">
    <text evidence="2">The sequence shown here is derived from an EMBL/GenBank/DDBJ whole genome shotgun (WGS) entry which is preliminary data.</text>
</comment>
<evidence type="ECO:0000313" key="3">
    <source>
        <dbReference type="Proteomes" id="UP000688137"/>
    </source>
</evidence>
<feature type="transmembrane region" description="Helical" evidence="1">
    <location>
        <begin position="20"/>
        <end position="42"/>
    </location>
</feature>
<reference evidence="2" key="1">
    <citation type="submission" date="2021-01" db="EMBL/GenBank/DDBJ databases">
        <authorList>
            <consortium name="Genoscope - CEA"/>
            <person name="William W."/>
        </authorList>
    </citation>
    <scope>NUCLEOTIDE SEQUENCE</scope>
</reference>
<dbReference type="Proteomes" id="UP000688137">
    <property type="component" value="Unassembled WGS sequence"/>
</dbReference>
<keyword evidence="1" id="KW-0812">Transmembrane</keyword>
<keyword evidence="3" id="KW-1185">Reference proteome</keyword>
<protein>
    <submittedName>
        <fullName evidence="2">Uncharacterized protein</fullName>
    </submittedName>
</protein>
<gene>
    <name evidence="2" type="ORF">PPRIM_AZ9-3.1.T1230003</name>
</gene>
<accession>A0A8S1PLC1</accession>
<proteinExistence type="predicted"/>
<organism evidence="2 3">
    <name type="scientific">Paramecium primaurelia</name>
    <dbReference type="NCBI Taxonomy" id="5886"/>
    <lineage>
        <taxon>Eukaryota</taxon>
        <taxon>Sar</taxon>
        <taxon>Alveolata</taxon>
        <taxon>Ciliophora</taxon>
        <taxon>Intramacronucleata</taxon>
        <taxon>Oligohymenophorea</taxon>
        <taxon>Peniculida</taxon>
        <taxon>Parameciidae</taxon>
        <taxon>Paramecium</taxon>
    </lineage>
</organism>
<keyword evidence="1" id="KW-0472">Membrane</keyword>
<evidence type="ECO:0000256" key="1">
    <source>
        <dbReference type="SAM" id="Phobius"/>
    </source>
</evidence>
<dbReference type="AlphaFoldDB" id="A0A8S1PLC1"/>
<dbReference type="EMBL" id="CAJJDM010000126">
    <property type="protein sequence ID" value="CAD8104105.1"/>
    <property type="molecule type" value="Genomic_DNA"/>
</dbReference>
<name>A0A8S1PLC1_PARPR</name>
<sequence length="66" mass="7736">MLRLYRGYLDLNIGKNVFGILHLINVLIEHVVMLIQHIILTLNVQKLEIAQLNEVKMDCFFRLQSS</sequence>
<evidence type="ECO:0000313" key="2">
    <source>
        <dbReference type="EMBL" id="CAD8104105.1"/>
    </source>
</evidence>